<gene>
    <name evidence="2" type="ORF">GMD78_18515</name>
</gene>
<evidence type="ECO:0000313" key="3">
    <source>
        <dbReference type="Proteomes" id="UP000469125"/>
    </source>
</evidence>
<evidence type="ECO:0000313" key="2">
    <source>
        <dbReference type="EMBL" id="MUK90371.1"/>
    </source>
</evidence>
<dbReference type="Pfam" id="PF10086">
    <property type="entry name" value="YhfC"/>
    <property type="match status" value="2"/>
</dbReference>
<accession>A0A6N8FMG8</accession>
<feature type="transmembrane region" description="Helical" evidence="1">
    <location>
        <begin position="147"/>
        <end position="164"/>
    </location>
</feature>
<feature type="transmembrane region" description="Helical" evidence="1">
    <location>
        <begin position="5"/>
        <end position="24"/>
    </location>
</feature>
<dbReference type="GO" id="GO:0006508">
    <property type="term" value="P:proteolysis"/>
    <property type="evidence" value="ECO:0007669"/>
    <property type="project" value="UniProtKB-KW"/>
</dbReference>
<dbReference type="Proteomes" id="UP000469125">
    <property type="component" value="Unassembled WGS sequence"/>
</dbReference>
<name>A0A6N8FMG8_9BACI</name>
<feature type="transmembrane region" description="Helical" evidence="1">
    <location>
        <begin position="61"/>
        <end position="82"/>
    </location>
</feature>
<feature type="transmembrane region" description="Helical" evidence="1">
    <location>
        <begin position="31"/>
        <end position="49"/>
    </location>
</feature>
<dbReference type="EMBL" id="WOCA01000020">
    <property type="protein sequence ID" value="MUK90371.1"/>
    <property type="molecule type" value="Genomic_DNA"/>
</dbReference>
<keyword evidence="1" id="KW-0472">Membrane</keyword>
<keyword evidence="2" id="KW-0482">Metalloprotease</keyword>
<proteinExistence type="predicted"/>
<keyword evidence="1" id="KW-1133">Transmembrane helix</keyword>
<reference evidence="2 3" key="1">
    <citation type="submission" date="2019-11" db="EMBL/GenBank/DDBJ databases">
        <authorList>
            <person name="Li X."/>
        </authorList>
    </citation>
    <scope>NUCLEOTIDE SEQUENCE [LARGE SCALE GENOMIC DNA]</scope>
    <source>
        <strain evidence="2 3">L9</strain>
    </source>
</reference>
<keyword evidence="1" id="KW-0812">Transmembrane</keyword>
<sequence>MLGIIFSICISIGLPLFALFYSCAKKYYIPFFLGVFAFVISQPLFRLPLLDYLESHSTSYLMFSVIHPALITVIIGLSAGIVEELARYIMMNFFMKQKDWKAGFLFGAGHGGIEAVMFLGISSLVMMFSPVSNAYNIDYFIGGTERFFALILHIGLSIIVLQGVTQKKFLYVALAICIHGFIDTLVGIFPLLFESTNHVIIASEVSLAVTALVVISYSFILKRRKIL</sequence>
<feature type="transmembrane region" description="Helical" evidence="1">
    <location>
        <begin position="199"/>
        <end position="221"/>
    </location>
</feature>
<keyword evidence="2" id="KW-0378">Hydrolase</keyword>
<dbReference type="RefSeq" id="WP_343042435.1">
    <property type="nucleotide sequence ID" value="NZ_WOCA01000020.1"/>
</dbReference>
<dbReference type="GO" id="GO:0008237">
    <property type="term" value="F:metallopeptidase activity"/>
    <property type="evidence" value="ECO:0007669"/>
    <property type="project" value="UniProtKB-KW"/>
</dbReference>
<comment type="caution">
    <text evidence="2">The sequence shown here is derived from an EMBL/GenBank/DDBJ whole genome shotgun (WGS) entry which is preliminary data.</text>
</comment>
<feature type="transmembrane region" description="Helical" evidence="1">
    <location>
        <begin position="103"/>
        <end position="127"/>
    </location>
</feature>
<keyword evidence="2" id="KW-0645">Protease</keyword>
<organism evidence="2 3">
    <name type="scientific">Ornithinibacillus caprae</name>
    <dbReference type="NCBI Taxonomy" id="2678566"/>
    <lineage>
        <taxon>Bacteria</taxon>
        <taxon>Bacillati</taxon>
        <taxon>Bacillota</taxon>
        <taxon>Bacilli</taxon>
        <taxon>Bacillales</taxon>
        <taxon>Bacillaceae</taxon>
        <taxon>Ornithinibacillus</taxon>
    </lineage>
</organism>
<protein>
    <submittedName>
        <fullName evidence="2">YhfC family intramembrane metalloprotease</fullName>
    </submittedName>
</protein>
<evidence type="ECO:0000256" key="1">
    <source>
        <dbReference type="SAM" id="Phobius"/>
    </source>
</evidence>
<dbReference type="InterPro" id="IPR011397">
    <property type="entry name" value="YhfC"/>
</dbReference>
<keyword evidence="3" id="KW-1185">Reference proteome</keyword>
<dbReference type="AlphaFoldDB" id="A0A6N8FMG8"/>
<feature type="transmembrane region" description="Helical" evidence="1">
    <location>
        <begin position="171"/>
        <end position="193"/>
    </location>
</feature>
<dbReference type="PIRSF" id="PIRSF033101">
    <property type="entry name" value="UCP033101"/>
    <property type="match status" value="1"/>
</dbReference>